<evidence type="ECO:0000313" key="3">
    <source>
        <dbReference type="Proteomes" id="UP001390339"/>
    </source>
</evidence>
<gene>
    <name evidence="2" type="ORF">PGQ11_009274</name>
</gene>
<accession>A0ABR2IHJ3</accession>
<feature type="region of interest" description="Disordered" evidence="1">
    <location>
        <begin position="1"/>
        <end position="27"/>
    </location>
</feature>
<evidence type="ECO:0000256" key="1">
    <source>
        <dbReference type="SAM" id="MobiDB-lite"/>
    </source>
</evidence>
<name>A0ABR2IHJ3_9PEZI</name>
<protein>
    <submittedName>
        <fullName evidence="2">Uncharacterized protein</fullName>
    </submittedName>
</protein>
<sequence>MASAFGSLFPSSPRSEESKAAEAQQATQAIHGADIFLPQMDDEEAAQYSNSHFDDQWHSQFFGI</sequence>
<evidence type="ECO:0000313" key="2">
    <source>
        <dbReference type="EMBL" id="KAK8863039.1"/>
    </source>
</evidence>
<reference evidence="2 3" key="1">
    <citation type="journal article" date="2024" name="IMA Fungus">
        <title>Apiospora arundinis, a panoply of carbohydrate-active enzymes and secondary metabolites.</title>
        <authorList>
            <person name="Sorensen T."/>
            <person name="Petersen C."/>
            <person name="Muurmann A.T."/>
            <person name="Christiansen J.V."/>
            <person name="Brundto M.L."/>
            <person name="Overgaard C.K."/>
            <person name="Boysen A.T."/>
            <person name="Wollenberg R.D."/>
            <person name="Larsen T.O."/>
            <person name="Sorensen J.L."/>
            <person name="Nielsen K.L."/>
            <person name="Sondergaard T.E."/>
        </authorList>
    </citation>
    <scope>NUCLEOTIDE SEQUENCE [LARGE SCALE GENOMIC DNA]</scope>
    <source>
        <strain evidence="2 3">AAU 773</strain>
    </source>
</reference>
<dbReference type="Proteomes" id="UP001390339">
    <property type="component" value="Unassembled WGS sequence"/>
</dbReference>
<comment type="caution">
    <text evidence="2">The sequence shown here is derived from an EMBL/GenBank/DDBJ whole genome shotgun (WGS) entry which is preliminary data.</text>
</comment>
<keyword evidence="3" id="KW-1185">Reference proteome</keyword>
<organism evidence="2 3">
    <name type="scientific">Apiospora arundinis</name>
    <dbReference type="NCBI Taxonomy" id="335852"/>
    <lineage>
        <taxon>Eukaryota</taxon>
        <taxon>Fungi</taxon>
        <taxon>Dikarya</taxon>
        <taxon>Ascomycota</taxon>
        <taxon>Pezizomycotina</taxon>
        <taxon>Sordariomycetes</taxon>
        <taxon>Xylariomycetidae</taxon>
        <taxon>Amphisphaeriales</taxon>
        <taxon>Apiosporaceae</taxon>
        <taxon>Apiospora</taxon>
    </lineage>
</organism>
<dbReference type="EMBL" id="JAPCWZ010000005">
    <property type="protein sequence ID" value="KAK8863039.1"/>
    <property type="molecule type" value="Genomic_DNA"/>
</dbReference>
<proteinExistence type="predicted"/>